<protein>
    <submittedName>
        <fullName evidence="7">MYND finger</fullName>
    </submittedName>
</protein>
<feature type="region of interest" description="Disordered" evidence="5">
    <location>
        <begin position="95"/>
        <end position="125"/>
    </location>
</feature>
<evidence type="ECO:0000313" key="7">
    <source>
        <dbReference type="EMBL" id="PIO69677.1"/>
    </source>
</evidence>
<name>A0A2G9UHE6_TELCI</name>
<evidence type="ECO:0000256" key="1">
    <source>
        <dbReference type="ARBA" id="ARBA00022723"/>
    </source>
</evidence>
<dbReference type="Proteomes" id="UP000230423">
    <property type="component" value="Unassembled WGS sequence"/>
</dbReference>
<evidence type="ECO:0000256" key="5">
    <source>
        <dbReference type="SAM" id="MobiDB-lite"/>
    </source>
</evidence>
<proteinExistence type="predicted"/>
<feature type="region of interest" description="Disordered" evidence="5">
    <location>
        <begin position="1"/>
        <end position="33"/>
    </location>
</feature>
<feature type="compositionally biased region" description="Basic and acidic residues" evidence="5">
    <location>
        <begin position="1"/>
        <end position="22"/>
    </location>
</feature>
<organism evidence="7 8">
    <name type="scientific">Teladorsagia circumcincta</name>
    <name type="common">Brown stomach worm</name>
    <name type="synonym">Ostertagia circumcincta</name>
    <dbReference type="NCBI Taxonomy" id="45464"/>
    <lineage>
        <taxon>Eukaryota</taxon>
        <taxon>Metazoa</taxon>
        <taxon>Ecdysozoa</taxon>
        <taxon>Nematoda</taxon>
        <taxon>Chromadorea</taxon>
        <taxon>Rhabditida</taxon>
        <taxon>Rhabditina</taxon>
        <taxon>Rhabditomorpha</taxon>
        <taxon>Strongyloidea</taxon>
        <taxon>Trichostrongylidae</taxon>
        <taxon>Teladorsagia</taxon>
    </lineage>
</organism>
<dbReference type="PROSITE" id="PS50865">
    <property type="entry name" value="ZF_MYND_2"/>
    <property type="match status" value="1"/>
</dbReference>
<evidence type="ECO:0000313" key="8">
    <source>
        <dbReference type="Proteomes" id="UP000230423"/>
    </source>
</evidence>
<evidence type="ECO:0000256" key="3">
    <source>
        <dbReference type="ARBA" id="ARBA00022833"/>
    </source>
</evidence>
<sequence>MRDVKLEHDRSSVDINYSHRESIGNSEPEEASLNPPMLEKCRYCGCSDVKSLKQCLFCGAVAYCSDEHQQFDWKRHKPMCKQTQAESQRRLAAAAQSSCTTYTQTETSSTSSPDPSPPPLSFLSGTGTSQLLYNFFQY</sequence>
<dbReference type="EMBL" id="KZ346560">
    <property type="protein sequence ID" value="PIO69677.1"/>
    <property type="molecule type" value="Genomic_DNA"/>
</dbReference>
<evidence type="ECO:0000256" key="2">
    <source>
        <dbReference type="ARBA" id="ARBA00022771"/>
    </source>
</evidence>
<dbReference type="InterPro" id="IPR002893">
    <property type="entry name" value="Znf_MYND"/>
</dbReference>
<reference evidence="7 8" key="1">
    <citation type="submission" date="2015-09" db="EMBL/GenBank/DDBJ databases">
        <title>Draft genome of the parasitic nematode Teladorsagia circumcincta isolate WARC Sus (inbred).</title>
        <authorList>
            <person name="Mitreva M."/>
        </authorList>
    </citation>
    <scope>NUCLEOTIDE SEQUENCE [LARGE SCALE GENOMIC DNA]</scope>
    <source>
        <strain evidence="7 8">S</strain>
    </source>
</reference>
<dbReference type="SUPFAM" id="SSF144232">
    <property type="entry name" value="HIT/MYND zinc finger-like"/>
    <property type="match status" value="1"/>
</dbReference>
<keyword evidence="3" id="KW-0862">Zinc</keyword>
<keyword evidence="1" id="KW-0479">Metal-binding</keyword>
<dbReference type="PROSITE" id="PS01360">
    <property type="entry name" value="ZF_MYND_1"/>
    <property type="match status" value="1"/>
</dbReference>
<accession>A0A2G9UHE6</accession>
<feature type="domain" description="MYND-type" evidence="6">
    <location>
        <begin position="41"/>
        <end position="80"/>
    </location>
</feature>
<dbReference type="Pfam" id="PF01753">
    <property type="entry name" value="zf-MYND"/>
    <property type="match status" value="1"/>
</dbReference>
<evidence type="ECO:0000259" key="6">
    <source>
        <dbReference type="PROSITE" id="PS50865"/>
    </source>
</evidence>
<dbReference type="GO" id="GO:0008270">
    <property type="term" value="F:zinc ion binding"/>
    <property type="evidence" value="ECO:0007669"/>
    <property type="project" value="UniProtKB-KW"/>
</dbReference>
<evidence type="ECO:0000256" key="4">
    <source>
        <dbReference type="PROSITE-ProRule" id="PRU00134"/>
    </source>
</evidence>
<keyword evidence="8" id="KW-1185">Reference proteome</keyword>
<keyword evidence="2 4" id="KW-0863">Zinc-finger</keyword>
<feature type="compositionally biased region" description="Low complexity" evidence="5">
    <location>
        <begin position="95"/>
        <end position="113"/>
    </location>
</feature>
<gene>
    <name evidence="7" type="ORF">TELCIR_08494</name>
</gene>
<dbReference type="AlphaFoldDB" id="A0A2G9UHE6"/>
<dbReference type="OrthoDB" id="3169036at2759"/>
<dbReference type="Gene3D" id="6.10.140.2220">
    <property type="match status" value="1"/>
</dbReference>